<evidence type="ECO:0000313" key="2">
    <source>
        <dbReference type="Proteomes" id="UP000299102"/>
    </source>
</evidence>
<proteinExistence type="predicted"/>
<protein>
    <submittedName>
        <fullName evidence="1">Uncharacterized protein</fullName>
    </submittedName>
</protein>
<reference evidence="1 2" key="1">
    <citation type="journal article" date="2019" name="Commun. Biol.">
        <title>The bagworm genome reveals a unique fibroin gene that provides high tensile strength.</title>
        <authorList>
            <person name="Kono N."/>
            <person name="Nakamura H."/>
            <person name="Ohtoshi R."/>
            <person name="Tomita M."/>
            <person name="Numata K."/>
            <person name="Arakawa K."/>
        </authorList>
    </citation>
    <scope>NUCLEOTIDE SEQUENCE [LARGE SCALE GENOMIC DNA]</scope>
</reference>
<gene>
    <name evidence="1" type="ORF">EVAR_18368_1</name>
</gene>
<organism evidence="1 2">
    <name type="scientific">Eumeta variegata</name>
    <name type="common">Bagworm moth</name>
    <name type="synonym">Eumeta japonica</name>
    <dbReference type="NCBI Taxonomy" id="151549"/>
    <lineage>
        <taxon>Eukaryota</taxon>
        <taxon>Metazoa</taxon>
        <taxon>Ecdysozoa</taxon>
        <taxon>Arthropoda</taxon>
        <taxon>Hexapoda</taxon>
        <taxon>Insecta</taxon>
        <taxon>Pterygota</taxon>
        <taxon>Neoptera</taxon>
        <taxon>Endopterygota</taxon>
        <taxon>Lepidoptera</taxon>
        <taxon>Glossata</taxon>
        <taxon>Ditrysia</taxon>
        <taxon>Tineoidea</taxon>
        <taxon>Psychidae</taxon>
        <taxon>Oiketicinae</taxon>
        <taxon>Eumeta</taxon>
    </lineage>
</organism>
<name>A0A4C1UUB1_EUMVA</name>
<evidence type="ECO:0000313" key="1">
    <source>
        <dbReference type="EMBL" id="GBP29889.1"/>
    </source>
</evidence>
<dbReference type="AlphaFoldDB" id="A0A4C1UUB1"/>
<comment type="caution">
    <text evidence="1">The sequence shown here is derived from an EMBL/GenBank/DDBJ whole genome shotgun (WGS) entry which is preliminary data.</text>
</comment>
<dbReference type="EMBL" id="BGZK01000226">
    <property type="protein sequence ID" value="GBP29889.1"/>
    <property type="molecule type" value="Genomic_DNA"/>
</dbReference>
<accession>A0A4C1UUB1</accession>
<keyword evidence="2" id="KW-1185">Reference proteome</keyword>
<dbReference type="Proteomes" id="UP000299102">
    <property type="component" value="Unassembled WGS sequence"/>
</dbReference>
<sequence length="156" mass="18276">MGQLDRSLLPSQTAKLNNCPNMTDPRYKRSFFKKIGIFLYVTEHKQRRAHLMEPQNGHIINASFASSDNSRNFYPRNTASSSDLRDKDTLWHSYFDHLFRIYKTDEKGSFYYCQEPKTWGSRVARKKIQRWLIARGVVLAPHPVSNHVEGLLLARF</sequence>